<dbReference type="Proteomes" id="UP000799764">
    <property type="component" value="Unassembled WGS sequence"/>
</dbReference>
<feature type="transmembrane region" description="Helical" evidence="6">
    <location>
        <begin position="105"/>
        <end position="126"/>
    </location>
</feature>
<evidence type="ECO:0000256" key="1">
    <source>
        <dbReference type="ARBA" id="ARBA00004141"/>
    </source>
</evidence>
<comment type="caution">
    <text evidence="8">The sequence shown here is derived from an EMBL/GenBank/DDBJ whole genome shotgun (WGS) entry which is preliminary data.</text>
</comment>
<organism evidence="8 9">
    <name type="scientific">Karstenula rhodostoma CBS 690.94</name>
    <dbReference type="NCBI Taxonomy" id="1392251"/>
    <lineage>
        <taxon>Eukaryota</taxon>
        <taxon>Fungi</taxon>
        <taxon>Dikarya</taxon>
        <taxon>Ascomycota</taxon>
        <taxon>Pezizomycotina</taxon>
        <taxon>Dothideomycetes</taxon>
        <taxon>Pleosporomycetidae</taxon>
        <taxon>Pleosporales</taxon>
        <taxon>Massarineae</taxon>
        <taxon>Didymosphaeriaceae</taxon>
        <taxon>Karstenula</taxon>
    </lineage>
</organism>
<evidence type="ECO:0000256" key="2">
    <source>
        <dbReference type="ARBA" id="ARBA00022692"/>
    </source>
</evidence>
<keyword evidence="4 6" id="KW-0472">Membrane</keyword>
<evidence type="ECO:0000256" key="5">
    <source>
        <dbReference type="SAM" id="MobiDB-lite"/>
    </source>
</evidence>
<accession>A0A9P4UGF8</accession>
<dbReference type="GO" id="GO:0016020">
    <property type="term" value="C:membrane"/>
    <property type="evidence" value="ECO:0007669"/>
    <property type="project" value="UniProtKB-SubCell"/>
</dbReference>
<feature type="transmembrane region" description="Helical" evidence="6">
    <location>
        <begin position="202"/>
        <end position="222"/>
    </location>
</feature>
<dbReference type="AlphaFoldDB" id="A0A9P4UGF8"/>
<feature type="transmembrane region" description="Helical" evidence="6">
    <location>
        <begin position="177"/>
        <end position="196"/>
    </location>
</feature>
<keyword evidence="9" id="KW-1185">Reference proteome</keyword>
<evidence type="ECO:0000313" key="8">
    <source>
        <dbReference type="EMBL" id="KAF2449150.1"/>
    </source>
</evidence>
<comment type="subcellular location">
    <subcellularLocation>
        <location evidence="1">Membrane</location>
        <topology evidence="1">Multi-pass membrane protein</topology>
    </subcellularLocation>
</comment>
<evidence type="ECO:0000256" key="4">
    <source>
        <dbReference type="ARBA" id="ARBA00023136"/>
    </source>
</evidence>
<dbReference type="SUPFAM" id="SSF103481">
    <property type="entry name" value="Multidrug resistance efflux transporter EmrE"/>
    <property type="match status" value="1"/>
</dbReference>
<dbReference type="OrthoDB" id="306876at2759"/>
<feature type="transmembrane region" description="Helical" evidence="6">
    <location>
        <begin position="314"/>
        <end position="333"/>
    </location>
</feature>
<gene>
    <name evidence="8" type="ORF">P171DRAFT_469291</name>
</gene>
<dbReference type="PANTHER" id="PTHR22911:SF6">
    <property type="entry name" value="SOLUTE CARRIER FAMILY 35 MEMBER G1"/>
    <property type="match status" value="1"/>
</dbReference>
<evidence type="ECO:0000256" key="6">
    <source>
        <dbReference type="SAM" id="Phobius"/>
    </source>
</evidence>
<dbReference type="InterPro" id="IPR000620">
    <property type="entry name" value="EamA_dom"/>
</dbReference>
<dbReference type="PANTHER" id="PTHR22911">
    <property type="entry name" value="ACYL-MALONYL CONDENSING ENZYME-RELATED"/>
    <property type="match status" value="1"/>
</dbReference>
<feature type="region of interest" description="Disordered" evidence="5">
    <location>
        <begin position="431"/>
        <end position="460"/>
    </location>
</feature>
<dbReference type="EMBL" id="MU001494">
    <property type="protein sequence ID" value="KAF2449150.1"/>
    <property type="molecule type" value="Genomic_DNA"/>
</dbReference>
<feature type="transmembrane region" description="Helical" evidence="6">
    <location>
        <begin position="281"/>
        <end position="302"/>
    </location>
</feature>
<reference evidence="8" key="1">
    <citation type="journal article" date="2020" name="Stud. Mycol.">
        <title>101 Dothideomycetes genomes: a test case for predicting lifestyles and emergence of pathogens.</title>
        <authorList>
            <person name="Haridas S."/>
            <person name="Albert R."/>
            <person name="Binder M."/>
            <person name="Bloem J."/>
            <person name="Labutti K."/>
            <person name="Salamov A."/>
            <person name="Andreopoulos B."/>
            <person name="Baker S."/>
            <person name="Barry K."/>
            <person name="Bills G."/>
            <person name="Bluhm B."/>
            <person name="Cannon C."/>
            <person name="Castanera R."/>
            <person name="Culley D."/>
            <person name="Daum C."/>
            <person name="Ezra D."/>
            <person name="Gonzalez J."/>
            <person name="Henrissat B."/>
            <person name="Kuo A."/>
            <person name="Liang C."/>
            <person name="Lipzen A."/>
            <person name="Lutzoni F."/>
            <person name="Magnuson J."/>
            <person name="Mondo S."/>
            <person name="Nolan M."/>
            <person name="Ohm R."/>
            <person name="Pangilinan J."/>
            <person name="Park H.-J."/>
            <person name="Ramirez L."/>
            <person name="Alfaro M."/>
            <person name="Sun H."/>
            <person name="Tritt A."/>
            <person name="Yoshinaga Y."/>
            <person name="Zwiers L.-H."/>
            <person name="Turgeon B."/>
            <person name="Goodwin S."/>
            <person name="Spatafora J."/>
            <person name="Crous P."/>
            <person name="Grigoriev I."/>
        </authorList>
    </citation>
    <scope>NUCLEOTIDE SEQUENCE</scope>
    <source>
        <strain evidence="8">CBS 690.94</strain>
    </source>
</reference>
<evidence type="ECO:0000313" key="9">
    <source>
        <dbReference type="Proteomes" id="UP000799764"/>
    </source>
</evidence>
<keyword evidence="3 6" id="KW-1133">Transmembrane helix</keyword>
<evidence type="ECO:0000256" key="3">
    <source>
        <dbReference type="ARBA" id="ARBA00022989"/>
    </source>
</evidence>
<dbReference type="Pfam" id="PF00892">
    <property type="entry name" value="EamA"/>
    <property type="match status" value="1"/>
</dbReference>
<evidence type="ECO:0000259" key="7">
    <source>
        <dbReference type="Pfam" id="PF00892"/>
    </source>
</evidence>
<feature type="compositionally biased region" description="Basic and acidic residues" evidence="5">
    <location>
        <begin position="446"/>
        <end position="460"/>
    </location>
</feature>
<sequence length="460" mass="49038">MAVERRARGFIELRHTLSCWGWSLGRRISPSNHPKSHSPAPHCIAPLAQDQNITLAPRPASPPVLEPGLQSITNALHCPSMPPHSLHGAHRTKWRPTTLLHRHTSILLMLLAQLCSAILATIGRVLRTGHGDDSNEGMGTSEILLAMSLTTTLLSWPTARLHSVPSLPLGPPSARPLLALRSIAGAIAIWTFYYTLRTLPLSTASILNFLAPTLASLVLSLFPPSPHANSGGISPPQIAAALASLTGATCVLQPWNPSPSPSPTSTTTGTTSTTTTSSSQLALALLAALLSIVASATSYITLAHLSRTVHPSLTLAHFSTATLTLSALLLLLAHREPLHLPPTPLQWVLVLVLGVLGFGMHWLMTASLAREGDAKRPLNFVYTQIVWVVVADKVVWGVQPDAWKYLGGALIVGSAVFVASTREGHQYALVDGDGDGGEEEDELELEMGKERAEVAKDVEP</sequence>
<keyword evidence="2 6" id="KW-0812">Transmembrane</keyword>
<feature type="transmembrane region" description="Helical" evidence="6">
    <location>
        <begin position="345"/>
        <end position="366"/>
    </location>
</feature>
<feature type="compositionally biased region" description="Acidic residues" evidence="5">
    <location>
        <begin position="432"/>
        <end position="445"/>
    </location>
</feature>
<protein>
    <recommendedName>
        <fullName evidence="7">EamA domain-containing protein</fullName>
    </recommendedName>
</protein>
<proteinExistence type="predicted"/>
<feature type="domain" description="EamA" evidence="7">
    <location>
        <begin position="284"/>
        <end position="418"/>
    </location>
</feature>
<name>A0A9P4UGF8_9PLEO</name>
<dbReference type="InterPro" id="IPR037185">
    <property type="entry name" value="EmrE-like"/>
</dbReference>